<keyword evidence="4" id="KW-1185">Reference proteome</keyword>
<protein>
    <submittedName>
        <fullName evidence="3">Uncharacterized protein conserved in bacteria</fullName>
    </submittedName>
</protein>
<evidence type="ECO:0000256" key="1">
    <source>
        <dbReference type="ARBA" id="ARBA00005721"/>
    </source>
</evidence>
<reference evidence="4" key="1">
    <citation type="submission" date="2015-11" db="EMBL/GenBank/DDBJ databases">
        <authorList>
            <person name="Dugat-Bony E."/>
        </authorList>
    </citation>
    <scope>NUCLEOTIDE SEQUENCE [LARGE SCALE GENOMIC DNA]</scope>
    <source>
        <strain evidence="4">Mu292</strain>
    </source>
</reference>
<dbReference type="OMA" id="HTRIEPF"/>
<evidence type="ECO:0000313" key="3">
    <source>
        <dbReference type="EMBL" id="CUU64982.1"/>
    </source>
</evidence>
<proteinExistence type="inferred from homology"/>
<evidence type="ECO:0000313" key="4">
    <source>
        <dbReference type="Proteomes" id="UP000182498"/>
    </source>
</evidence>
<evidence type="ECO:0000256" key="2">
    <source>
        <dbReference type="SAM" id="MobiDB-lite"/>
    </source>
</evidence>
<gene>
    <name evidence="3" type="ORF">CVAR292_00287</name>
</gene>
<organism evidence="3 4">
    <name type="scientific">Corynebacterium variabile</name>
    <dbReference type="NCBI Taxonomy" id="1727"/>
    <lineage>
        <taxon>Bacteria</taxon>
        <taxon>Bacillati</taxon>
        <taxon>Actinomycetota</taxon>
        <taxon>Actinomycetes</taxon>
        <taxon>Mycobacteriales</taxon>
        <taxon>Corynebacteriaceae</taxon>
        <taxon>Corynebacterium</taxon>
    </lineage>
</organism>
<dbReference type="Proteomes" id="UP000182498">
    <property type="component" value="Unassembled WGS sequence"/>
</dbReference>
<dbReference type="InterPro" id="IPR005531">
    <property type="entry name" value="Asp23"/>
</dbReference>
<comment type="similarity">
    <text evidence="1">Belongs to the asp23 family.</text>
</comment>
<dbReference type="Pfam" id="PF03780">
    <property type="entry name" value="Asp23"/>
    <property type="match status" value="1"/>
</dbReference>
<name>A0A120N4T9_9CORY</name>
<dbReference type="AlphaFoldDB" id="A0A120N4T9"/>
<accession>A0A120N4T9</accession>
<dbReference type="OrthoDB" id="4398969at2"/>
<sequence>MESISPSSTTIDDRVPRQFAVRGALSVPGVLSHSSGINRFTGRSLPRADLRWDAGHRSVSVDIQIAVAWPSPVVDVAKAVRETVAQWITDATGIAVSTVNVSVGAVVPAARVTTTDLADAPRSPELEPVVATPLAATSPTVERAVSGAAHPVTRERGPLTPVRAGRPQRPDHVATPPAPELDKVRTAPRTPLTMIDITHPPVVEPEAPTPRPVMHDIPTPPGPRLENIPTPQGLPVQAVPTPQGLPVTVFPQTQRHAVTPVTVNRHPRITPTVGRHRTVDEVAEGAASDNRPDEGKE</sequence>
<feature type="region of interest" description="Disordered" evidence="2">
    <location>
        <begin position="140"/>
        <end position="184"/>
    </location>
</feature>
<dbReference type="RefSeq" id="WP_014010898.1">
    <property type="nucleotide sequence ID" value="NZ_FAUH01000001.1"/>
</dbReference>
<dbReference type="EMBL" id="FAUH01000001">
    <property type="protein sequence ID" value="CUU64982.1"/>
    <property type="molecule type" value="Genomic_DNA"/>
</dbReference>